<dbReference type="PANTHER" id="PTHR22744">
    <property type="entry name" value="HELIX LOOP HELIX PROTEIN 21-RELATED"/>
    <property type="match status" value="1"/>
</dbReference>
<feature type="domain" description="BTB" evidence="1">
    <location>
        <begin position="30"/>
        <end position="99"/>
    </location>
</feature>
<dbReference type="PROSITE" id="PS50097">
    <property type="entry name" value="BTB"/>
    <property type="match status" value="1"/>
</dbReference>
<protein>
    <recommendedName>
        <fullName evidence="1">BTB domain-containing protein</fullName>
    </recommendedName>
</protein>
<dbReference type="SMART" id="SM00225">
    <property type="entry name" value="BTB"/>
    <property type="match status" value="1"/>
</dbReference>
<dbReference type="OrthoDB" id="5847610at2759"/>
<dbReference type="EMBL" id="CANHGI010000003">
    <property type="protein sequence ID" value="CAI5446125.1"/>
    <property type="molecule type" value="Genomic_DNA"/>
</dbReference>
<organism evidence="2 3">
    <name type="scientific">Caenorhabditis angaria</name>
    <dbReference type="NCBI Taxonomy" id="860376"/>
    <lineage>
        <taxon>Eukaryota</taxon>
        <taxon>Metazoa</taxon>
        <taxon>Ecdysozoa</taxon>
        <taxon>Nematoda</taxon>
        <taxon>Chromadorea</taxon>
        <taxon>Rhabditida</taxon>
        <taxon>Rhabditina</taxon>
        <taxon>Rhabditomorpha</taxon>
        <taxon>Rhabditoidea</taxon>
        <taxon>Rhabditidae</taxon>
        <taxon>Peloderinae</taxon>
        <taxon>Caenorhabditis</taxon>
    </lineage>
</organism>
<evidence type="ECO:0000313" key="3">
    <source>
        <dbReference type="Proteomes" id="UP001152747"/>
    </source>
</evidence>
<dbReference type="CDD" id="cd18186">
    <property type="entry name" value="BTB_POZ_ZBTB_KLHL-like"/>
    <property type="match status" value="1"/>
</dbReference>
<dbReference type="Gene3D" id="3.30.710.10">
    <property type="entry name" value="Potassium Channel Kv1.1, Chain A"/>
    <property type="match status" value="1"/>
</dbReference>
<dbReference type="PANTHER" id="PTHR22744:SF14">
    <property type="entry name" value="BTB DOMAIN-CONTAINING PROTEIN-RELATED"/>
    <property type="match status" value="1"/>
</dbReference>
<dbReference type="AlphaFoldDB" id="A0A9P1N337"/>
<dbReference type="Pfam" id="PF00651">
    <property type="entry name" value="BTB"/>
    <property type="match status" value="1"/>
</dbReference>
<keyword evidence="3" id="KW-1185">Reference proteome</keyword>
<dbReference type="InterPro" id="IPR011333">
    <property type="entry name" value="SKP1/BTB/POZ_sf"/>
</dbReference>
<gene>
    <name evidence="2" type="ORF">CAMP_LOCUS8762</name>
</gene>
<accession>A0A9P1N337</accession>
<reference evidence="2" key="1">
    <citation type="submission" date="2022-11" db="EMBL/GenBank/DDBJ databases">
        <authorList>
            <person name="Kikuchi T."/>
        </authorList>
    </citation>
    <scope>NUCLEOTIDE SEQUENCE</scope>
    <source>
        <strain evidence="2">PS1010</strain>
    </source>
</reference>
<proteinExistence type="predicted"/>
<evidence type="ECO:0000259" key="1">
    <source>
        <dbReference type="PROSITE" id="PS50097"/>
    </source>
</evidence>
<evidence type="ECO:0000313" key="2">
    <source>
        <dbReference type="EMBL" id="CAI5446125.1"/>
    </source>
</evidence>
<name>A0A9P1N337_9PELO</name>
<comment type="caution">
    <text evidence="2">The sequence shown here is derived from an EMBL/GenBank/DDBJ whole genome shotgun (WGS) entry which is preliminary data.</text>
</comment>
<sequence>MTRHLIKSSNATIQTTVEEIDFCDKNSTFNDIVFKFQDSTDKVLYSSKAMLSIHSKVFKVMFNSDFDEKNKDTIELDETFDEFEMLLKIIYPTKHAIDSENIETLMKLADKYDMPHLTYRCVEFLDNDKSISTDFKMLLADKFSIPRIHNECIRNFNGESLEKFEKSEVFEKLSDPTKILVLKRRIEVLSEEKAKGPKVKIRRY</sequence>
<dbReference type="Proteomes" id="UP001152747">
    <property type="component" value="Unassembled WGS sequence"/>
</dbReference>
<dbReference type="InterPro" id="IPR000210">
    <property type="entry name" value="BTB/POZ_dom"/>
</dbReference>
<dbReference type="SUPFAM" id="SSF54695">
    <property type="entry name" value="POZ domain"/>
    <property type="match status" value="1"/>
</dbReference>